<name>A0A494WYJ7_9BURK</name>
<dbReference type="InterPro" id="IPR036163">
    <property type="entry name" value="HMA_dom_sf"/>
</dbReference>
<gene>
    <name evidence="2" type="ORF">D7S89_25310</name>
</gene>
<evidence type="ECO:0000313" key="3">
    <source>
        <dbReference type="Proteomes" id="UP000280434"/>
    </source>
</evidence>
<organism evidence="2 3">
    <name type="scientific">Trinickia fusca</name>
    <dbReference type="NCBI Taxonomy" id="2419777"/>
    <lineage>
        <taxon>Bacteria</taxon>
        <taxon>Pseudomonadati</taxon>
        <taxon>Pseudomonadota</taxon>
        <taxon>Betaproteobacteria</taxon>
        <taxon>Burkholderiales</taxon>
        <taxon>Burkholderiaceae</taxon>
        <taxon>Trinickia</taxon>
    </lineage>
</organism>
<proteinExistence type="predicted"/>
<comment type="caution">
    <text evidence="2">The sequence shown here is derived from an EMBL/GenBank/DDBJ whole genome shotgun (WGS) entry which is preliminary data.</text>
</comment>
<evidence type="ECO:0000313" key="2">
    <source>
        <dbReference type="EMBL" id="RKP43618.1"/>
    </source>
</evidence>
<dbReference type="Pfam" id="PF00403">
    <property type="entry name" value="HMA"/>
    <property type="match status" value="1"/>
</dbReference>
<protein>
    <submittedName>
        <fullName evidence="2">Copper chaperone</fullName>
    </submittedName>
</protein>
<dbReference type="CDD" id="cd00371">
    <property type="entry name" value="HMA"/>
    <property type="match status" value="1"/>
</dbReference>
<dbReference type="SUPFAM" id="SSF55008">
    <property type="entry name" value="HMA, heavy metal-associated domain"/>
    <property type="match status" value="1"/>
</dbReference>
<dbReference type="AlphaFoldDB" id="A0A494WYJ7"/>
<sequence length="66" mass="7047">MMELQVNDMTCGHCSSAVTQAVKRVDAQASVDIDMATKTVRIESTQPSDAFVAAIEDAGYQALVRA</sequence>
<evidence type="ECO:0000259" key="1">
    <source>
        <dbReference type="PROSITE" id="PS50846"/>
    </source>
</evidence>
<dbReference type="EMBL" id="RBZV01000018">
    <property type="protein sequence ID" value="RKP43618.1"/>
    <property type="molecule type" value="Genomic_DNA"/>
</dbReference>
<dbReference type="InterPro" id="IPR006121">
    <property type="entry name" value="HMA_dom"/>
</dbReference>
<dbReference type="PROSITE" id="PS50846">
    <property type="entry name" value="HMA_2"/>
    <property type="match status" value="1"/>
</dbReference>
<accession>A0A494WYJ7</accession>
<keyword evidence="3" id="KW-1185">Reference proteome</keyword>
<reference evidence="2 3" key="1">
    <citation type="submission" date="2018-10" db="EMBL/GenBank/DDBJ databases">
        <title>Paraburkholderia sp. 7MK8-2, isolated from soil.</title>
        <authorList>
            <person name="Gao Z.-H."/>
            <person name="Qiu L.-H."/>
        </authorList>
    </citation>
    <scope>NUCLEOTIDE SEQUENCE [LARGE SCALE GENOMIC DNA]</scope>
    <source>
        <strain evidence="2 3">7MK8-2</strain>
    </source>
</reference>
<dbReference type="Proteomes" id="UP000280434">
    <property type="component" value="Unassembled WGS sequence"/>
</dbReference>
<dbReference type="Gene3D" id="3.30.70.100">
    <property type="match status" value="1"/>
</dbReference>
<feature type="domain" description="HMA" evidence="1">
    <location>
        <begin position="1"/>
        <end position="63"/>
    </location>
</feature>
<dbReference type="OrthoDB" id="9813965at2"/>
<dbReference type="GO" id="GO:0046872">
    <property type="term" value="F:metal ion binding"/>
    <property type="evidence" value="ECO:0007669"/>
    <property type="project" value="InterPro"/>
</dbReference>